<dbReference type="InterPro" id="IPR002495">
    <property type="entry name" value="Glyco_trans_8"/>
</dbReference>
<evidence type="ECO:0008006" key="2">
    <source>
        <dbReference type="Google" id="ProtNLM"/>
    </source>
</evidence>
<dbReference type="EMBL" id="MN740537">
    <property type="protein sequence ID" value="QHU32264.1"/>
    <property type="molecule type" value="Genomic_DNA"/>
</dbReference>
<sequence>MSWVLVFVANEDYLNKAFQTVYEVRTIGQWTDDIILLTTAAIAAKPENTLLCSSLNVQFRILPVHDFSKTLDFLNSKQQHINSHYVKNRMFQFMKFYIMDPWFKKWDIVFYMDAGVKVQGDLNRMKAACNPCYSLIAHSDSYPEYEKTLETQFEFSIDSDISERLLMTYNLKCDYFQSTILIFDTKIIEEGTVDRLFELMNLYPIMTRNDQSILNLHFICERGLWKPLEKADSIGFLYDFHERPGFDRSDYLLMKYPIKYLL</sequence>
<protein>
    <recommendedName>
        <fullName evidence="2">Nucleotide-diphospho-sugar transferase domain-containing protein</fullName>
    </recommendedName>
</protein>
<dbReference type="AlphaFoldDB" id="A0A6C0LRS2"/>
<dbReference type="SUPFAM" id="SSF53448">
    <property type="entry name" value="Nucleotide-diphospho-sugar transferases"/>
    <property type="match status" value="1"/>
</dbReference>
<dbReference type="GO" id="GO:0016757">
    <property type="term" value="F:glycosyltransferase activity"/>
    <property type="evidence" value="ECO:0007669"/>
    <property type="project" value="InterPro"/>
</dbReference>
<dbReference type="Pfam" id="PF01501">
    <property type="entry name" value="Glyco_transf_8"/>
    <property type="match status" value="1"/>
</dbReference>
<organism evidence="1">
    <name type="scientific">viral metagenome</name>
    <dbReference type="NCBI Taxonomy" id="1070528"/>
    <lineage>
        <taxon>unclassified sequences</taxon>
        <taxon>metagenomes</taxon>
        <taxon>organismal metagenomes</taxon>
    </lineage>
</organism>
<dbReference type="InterPro" id="IPR029044">
    <property type="entry name" value="Nucleotide-diphossugar_trans"/>
</dbReference>
<accession>A0A6C0LRS2</accession>
<dbReference type="Gene3D" id="3.90.550.10">
    <property type="entry name" value="Spore Coat Polysaccharide Biosynthesis Protein SpsA, Chain A"/>
    <property type="match status" value="1"/>
</dbReference>
<proteinExistence type="predicted"/>
<name>A0A6C0LRS2_9ZZZZ</name>
<reference evidence="1" key="1">
    <citation type="journal article" date="2020" name="Nature">
        <title>Giant virus diversity and host interactions through global metagenomics.</title>
        <authorList>
            <person name="Schulz F."/>
            <person name="Roux S."/>
            <person name="Paez-Espino D."/>
            <person name="Jungbluth S."/>
            <person name="Walsh D.A."/>
            <person name="Denef V.J."/>
            <person name="McMahon K.D."/>
            <person name="Konstantinidis K.T."/>
            <person name="Eloe-Fadrosh E.A."/>
            <person name="Kyrpides N.C."/>
            <person name="Woyke T."/>
        </authorList>
    </citation>
    <scope>NUCLEOTIDE SEQUENCE</scope>
    <source>
        <strain evidence="1">GVMAG-M-3300027963-9</strain>
    </source>
</reference>
<evidence type="ECO:0000313" key="1">
    <source>
        <dbReference type="EMBL" id="QHU32264.1"/>
    </source>
</evidence>